<dbReference type="PANTHER" id="PTHR42695:SF5">
    <property type="entry name" value="GLUTAMINE AMIDOTRANSFERASE YLR126C-RELATED"/>
    <property type="match status" value="1"/>
</dbReference>
<evidence type="ECO:0000313" key="2">
    <source>
        <dbReference type="EMBL" id="QTF07214.1"/>
    </source>
</evidence>
<accession>A0ABX7UNL0</accession>
<evidence type="ECO:0000259" key="1">
    <source>
        <dbReference type="Pfam" id="PF00117"/>
    </source>
</evidence>
<proteinExistence type="predicted"/>
<dbReference type="EMBL" id="CP050854">
    <property type="protein sequence ID" value="QTF07214.1"/>
    <property type="molecule type" value="Genomic_DNA"/>
</dbReference>
<dbReference type="CDD" id="cd01741">
    <property type="entry name" value="GATase1_1"/>
    <property type="match status" value="1"/>
</dbReference>
<dbReference type="InterPro" id="IPR044992">
    <property type="entry name" value="ChyE-like"/>
</dbReference>
<keyword evidence="3" id="KW-1185">Reference proteome</keyword>
<name>A0ABX7UNL0_9GAMM</name>
<dbReference type="PANTHER" id="PTHR42695">
    <property type="entry name" value="GLUTAMINE AMIDOTRANSFERASE YLR126C-RELATED"/>
    <property type="match status" value="1"/>
</dbReference>
<dbReference type="RefSeq" id="WP_208229856.1">
    <property type="nucleotide sequence ID" value="NZ_CP050854.1"/>
</dbReference>
<evidence type="ECO:0000313" key="3">
    <source>
        <dbReference type="Proteomes" id="UP000671960"/>
    </source>
</evidence>
<dbReference type="InterPro" id="IPR017926">
    <property type="entry name" value="GATASE"/>
</dbReference>
<dbReference type="SUPFAM" id="SSF52317">
    <property type="entry name" value="Class I glutamine amidotransferase-like"/>
    <property type="match status" value="1"/>
</dbReference>
<organism evidence="2 3">
    <name type="scientific">Brenneria izadpanahii</name>
    <dbReference type="NCBI Taxonomy" id="2722756"/>
    <lineage>
        <taxon>Bacteria</taxon>
        <taxon>Pseudomonadati</taxon>
        <taxon>Pseudomonadota</taxon>
        <taxon>Gammaproteobacteria</taxon>
        <taxon>Enterobacterales</taxon>
        <taxon>Pectobacteriaceae</taxon>
        <taxon>Brenneria</taxon>
    </lineage>
</organism>
<dbReference type="PROSITE" id="PS51273">
    <property type="entry name" value="GATASE_TYPE_1"/>
    <property type="match status" value="1"/>
</dbReference>
<dbReference type="InterPro" id="IPR029062">
    <property type="entry name" value="Class_I_gatase-like"/>
</dbReference>
<dbReference type="Gene3D" id="3.40.50.880">
    <property type="match status" value="1"/>
</dbReference>
<dbReference type="Proteomes" id="UP000671960">
    <property type="component" value="Chromosome"/>
</dbReference>
<gene>
    <name evidence="2" type="ORF">HC231_04155</name>
</gene>
<protein>
    <submittedName>
        <fullName evidence="2">Glutamine amidotransferase</fullName>
    </submittedName>
</protein>
<dbReference type="NCBIfam" id="NF005458">
    <property type="entry name" value="PRK07053.1"/>
    <property type="match status" value="1"/>
</dbReference>
<feature type="domain" description="Glutamine amidotransferase" evidence="1">
    <location>
        <begin position="43"/>
        <end position="183"/>
    </location>
</feature>
<dbReference type="Pfam" id="PF00117">
    <property type="entry name" value="GATase"/>
    <property type="match status" value="1"/>
</dbReference>
<sequence length="230" mass="24957">MKTALALRHVHFEDLGILESLLPDYGYTFRYLDPAVDDLSSVNLDDCDLLVVLGGPIGAFDHETYPFLNAELTLIRRRLESKRPILGICLGAQLMARALGRHVGPMGVKEIGFSPLSLTPAGECSVLSPLAGAPVLHWHGDRFEIPDGARLLAETPVCPHQAFALGDYALGLQFHLEVTPGNLEHWLVGHACELGQAGIDPRVLRAQAAECRGILAEAARQVFGGWLARL</sequence>
<reference evidence="2 3" key="1">
    <citation type="submission" date="2020-03" db="EMBL/GenBank/DDBJ databases">
        <authorList>
            <person name="Bakhshi Ganjeh M."/>
        </authorList>
    </citation>
    <scope>NUCLEOTIDE SEQUENCE [LARGE SCALE GENOMIC DNA]</scope>
    <source>
        <strain evidence="3">Iran 50</strain>
    </source>
</reference>
<keyword evidence="2" id="KW-0315">Glutamine amidotransferase</keyword>